<dbReference type="EMBL" id="WNYA01000003">
    <property type="protein sequence ID" value="KAG8584235.1"/>
    <property type="molecule type" value="Genomic_DNA"/>
</dbReference>
<proteinExistence type="predicted"/>
<comment type="caution">
    <text evidence="1">The sequence shown here is derived from an EMBL/GenBank/DDBJ whole genome shotgun (WGS) entry which is preliminary data.</text>
</comment>
<keyword evidence="2" id="KW-1185">Reference proteome</keyword>
<evidence type="ECO:0008006" key="3">
    <source>
        <dbReference type="Google" id="ProtNLM"/>
    </source>
</evidence>
<dbReference type="AlphaFoldDB" id="A0AAV7CHU3"/>
<dbReference type="Proteomes" id="UP000824782">
    <property type="component" value="Unassembled WGS sequence"/>
</dbReference>
<evidence type="ECO:0000313" key="2">
    <source>
        <dbReference type="Proteomes" id="UP000824782"/>
    </source>
</evidence>
<organism evidence="1 2">
    <name type="scientific">Engystomops pustulosus</name>
    <name type="common">Tungara frog</name>
    <name type="synonym">Physalaemus pustulosus</name>
    <dbReference type="NCBI Taxonomy" id="76066"/>
    <lineage>
        <taxon>Eukaryota</taxon>
        <taxon>Metazoa</taxon>
        <taxon>Chordata</taxon>
        <taxon>Craniata</taxon>
        <taxon>Vertebrata</taxon>
        <taxon>Euteleostomi</taxon>
        <taxon>Amphibia</taxon>
        <taxon>Batrachia</taxon>
        <taxon>Anura</taxon>
        <taxon>Neobatrachia</taxon>
        <taxon>Hyloidea</taxon>
        <taxon>Leptodactylidae</taxon>
        <taxon>Leiuperinae</taxon>
        <taxon>Engystomops</taxon>
    </lineage>
</organism>
<reference evidence="1" key="1">
    <citation type="thesis" date="2020" institute="ProQuest LLC" country="789 East Eisenhower Parkway, Ann Arbor, MI, USA">
        <title>Comparative Genomics and Chromosome Evolution.</title>
        <authorList>
            <person name="Mudd A.B."/>
        </authorList>
    </citation>
    <scope>NUCLEOTIDE SEQUENCE</scope>
    <source>
        <strain evidence="1">237g6f4</strain>
        <tissue evidence="1">Blood</tissue>
    </source>
</reference>
<sequence length="67" mass="7618">MKCFTCVWSLVWKCCTPQYNCMHLHTSYTLHEAPDFFPSSLAPKAPKPDNAPTGPSRGCFFLHVKRS</sequence>
<accession>A0AAV7CHU3</accession>
<gene>
    <name evidence="1" type="ORF">GDO81_008746</name>
</gene>
<name>A0AAV7CHU3_ENGPU</name>
<evidence type="ECO:0000313" key="1">
    <source>
        <dbReference type="EMBL" id="KAG8584235.1"/>
    </source>
</evidence>
<protein>
    <recommendedName>
        <fullName evidence="3">Secreted protein</fullName>
    </recommendedName>
</protein>